<feature type="region of interest" description="Disordered" evidence="1">
    <location>
        <begin position="1"/>
        <end position="20"/>
    </location>
</feature>
<feature type="compositionally biased region" description="Low complexity" evidence="1">
    <location>
        <begin position="1"/>
        <end position="13"/>
    </location>
</feature>
<evidence type="ECO:0000256" key="1">
    <source>
        <dbReference type="SAM" id="MobiDB-lite"/>
    </source>
</evidence>
<evidence type="ECO:0000313" key="3">
    <source>
        <dbReference type="Proteomes" id="UP001330827"/>
    </source>
</evidence>
<name>A0ABZ1G955_9ACTN</name>
<dbReference type="EMBL" id="CP109114">
    <property type="protein sequence ID" value="WSC15732.1"/>
    <property type="molecule type" value="Genomic_DNA"/>
</dbReference>
<keyword evidence="3" id="KW-1185">Reference proteome</keyword>
<reference evidence="2 3" key="1">
    <citation type="submission" date="2022-10" db="EMBL/GenBank/DDBJ databases">
        <title>The complete genomes of actinobacterial strains from the NBC collection.</title>
        <authorList>
            <person name="Joergensen T.S."/>
            <person name="Alvarez Arevalo M."/>
            <person name="Sterndorff E.B."/>
            <person name="Faurdal D."/>
            <person name="Vuksanovic O."/>
            <person name="Mourched A.-S."/>
            <person name="Charusanti P."/>
            <person name="Shaw S."/>
            <person name="Blin K."/>
            <person name="Weber T."/>
        </authorList>
    </citation>
    <scope>NUCLEOTIDE SEQUENCE [LARGE SCALE GENOMIC DNA]</scope>
    <source>
        <strain evidence="2 3">NBC 01769</strain>
    </source>
</reference>
<dbReference type="Proteomes" id="UP001330827">
    <property type="component" value="Chromosome"/>
</dbReference>
<dbReference type="RefSeq" id="WP_145763593.1">
    <property type="nucleotide sequence ID" value="NZ_CP109114.1"/>
</dbReference>
<organism evidence="2 3">
    <name type="scientific">Streptomyces brevispora</name>
    <dbReference type="NCBI Taxonomy" id="887462"/>
    <lineage>
        <taxon>Bacteria</taxon>
        <taxon>Bacillati</taxon>
        <taxon>Actinomycetota</taxon>
        <taxon>Actinomycetes</taxon>
        <taxon>Kitasatosporales</taxon>
        <taxon>Streptomycetaceae</taxon>
        <taxon>Streptomyces</taxon>
    </lineage>
</organism>
<evidence type="ECO:0000313" key="2">
    <source>
        <dbReference type="EMBL" id="WSC15732.1"/>
    </source>
</evidence>
<sequence length="65" mass="7376">MVRPRTAPASAPPRGEDSPLVRPYLIAHELRMAEERRQRARRRTLWIAVRETAGPRFVRGAEAAA</sequence>
<gene>
    <name evidence="2" type="ORF">OIE64_24800</name>
</gene>
<protein>
    <submittedName>
        <fullName evidence="2">Uncharacterized protein</fullName>
    </submittedName>
</protein>
<accession>A0ABZ1G955</accession>
<proteinExistence type="predicted"/>